<keyword evidence="2 5" id="KW-0812">Transmembrane</keyword>
<protein>
    <submittedName>
        <fullName evidence="6">DoxX family membrane protein</fullName>
    </submittedName>
</protein>
<gene>
    <name evidence="6" type="ORF">SSP531S_37790</name>
</gene>
<dbReference type="RefSeq" id="WP_116428127.1">
    <property type="nucleotide sequence ID" value="NZ_BGZL01000010.1"/>
</dbReference>
<keyword evidence="3 5" id="KW-1133">Transmembrane helix</keyword>
<keyword evidence="4 5" id="KW-0472">Membrane</keyword>
<dbReference type="Proteomes" id="UP000265354">
    <property type="component" value="Unassembled WGS sequence"/>
</dbReference>
<dbReference type="GO" id="GO:0016020">
    <property type="term" value="C:membrane"/>
    <property type="evidence" value="ECO:0007669"/>
    <property type="project" value="UniProtKB-SubCell"/>
</dbReference>
<evidence type="ECO:0000256" key="1">
    <source>
        <dbReference type="ARBA" id="ARBA00004141"/>
    </source>
</evidence>
<dbReference type="InterPro" id="IPR032808">
    <property type="entry name" value="DoxX"/>
</dbReference>
<dbReference type="AlphaFoldDB" id="A0A388T2G8"/>
<dbReference type="Pfam" id="PF07681">
    <property type="entry name" value="DoxX"/>
    <property type="match status" value="1"/>
</dbReference>
<evidence type="ECO:0000256" key="5">
    <source>
        <dbReference type="SAM" id="Phobius"/>
    </source>
</evidence>
<reference evidence="6 7" key="1">
    <citation type="submission" date="2018-07" db="EMBL/GenBank/DDBJ databases">
        <title>Whole Genome Shotgun Sequence of Streptomyces spongiicola strain 531S.</title>
        <authorList>
            <person name="Dohra H."/>
            <person name="Kodani S."/>
        </authorList>
    </citation>
    <scope>NUCLEOTIDE SEQUENCE [LARGE SCALE GENOMIC DNA]</scope>
    <source>
        <strain evidence="6 7">531S</strain>
    </source>
</reference>
<evidence type="ECO:0000313" key="7">
    <source>
        <dbReference type="Proteomes" id="UP000265354"/>
    </source>
</evidence>
<feature type="transmembrane region" description="Helical" evidence="5">
    <location>
        <begin position="68"/>
        <end position="87"/>
    </location>
</feature>
<feature type="transmembrane region" description="Helical" evidence="5">
    <location>
        <begin position="44"/>
        <end position="62"/>
    </location>
</feature>
<feature type="transmembrane region" description="Helical" evidence="5">
    <location>
        <begin position="107"/>
        <end position="125"/>
    </location>
</feature>
<evidence type="ECO:0000256" key="4">
    <source>
        <dbReference type="ARBA" id="ARBA00023136"/>
    </source>
</evidence>
<feature type="transmembrane region" description="Helical" evidence="5">
    <location>
        <begin position="6"/>
        <end position="24"/>
    </location>
</feature>
<evidence type="ECO:0000256" key="2">
    <source>
        <dbReference type="ARBA" id="ARBA00022692"/>
    </source>
</evidence>
<accession>A0A388T2G8</accession>
<comment type="subcellular location">
    <subcellularLocation>
        <location evidence="1">Membrane</location>
        <topology evidence="1">Multi-pass membrane protein</topology>
    </subcellularLocation>
</comment>
<proteinExistence type="predicted"/>
<organism evidence="6 7">
    <name type="scientific">Streptomyces spongiicola</name>
    <dbReference type="NCBI Taxonomy" id="1690221"/>
    <lineage>
        <taxon>Bacteria</taxon>
        <taxon>Bacillati</taxon>
        <taxon>Actinomycetota</taxon>
        <taxon>Actinomycetes</taxon>
        <taxon>Kitasatosporales</taxon>
        <taxon>Streptomycetaceae</taxon>
        <taxon>Streptomyces</taxon>
    </lineage>
</organism>
<name>A0A388T2G8_9ACTN</name>
<sequence>MDVLVLIGRVLFALVFLYSAVGHLTQHKQLGAYAASRGLPAAEAATLLSGVLMLLGGLSVVLGVWADLGALLIALFLFPTALIMHAFWKETDPRTRQTEQISFLKDIALGGAALVMSAFFAYAAHDLGLTLTGPLLSMR</sequence>
<evidence type="ECO:0000313" key="6">
    <source>
        <dbReference type="EMBL" id="GBQ02321.1"/>
    </source>
</evidence>
<dbReference type="EMBL" id="BGZL01000010">
    <property type="protein sequence ID" value="GBQ02321.1"/>
    <property type="molecule type" value="Genomic_DNA"/>
</dbReference>
<evidence type="ECO:0000256" key="3">
    <source>
        <dbReference type="ARBA" id="ARBA00022989"/>
    </source>
</evidence>
<comment type="caution">
    <text evidence="6">The sequence shown here is derived from an EMBL/GenBank/DDBJ whole genome shotgun (WGS) entry which is preliminary data.</text>
</comment>